<dbReference type="InterPro" id="IPR050767">
    <property type="entry name" value="Sel1_AlgK"/>
</dbReference>
<dbReference type="InterPro" id="IPR011990">
    <property type="entry name" value="TPR-like_helical_dom_sf"/>
</dbReference>
<dbReference type="AlphaFoldDB" id="A0A7G5E6S6"/>
<dbReference type="Gene3D" id="1.25.40.10">
    <property type="entry name" value="Tetratricopeptide repeat domain"/>
    <property type="match status" value="3"/>
</dbReference>
<dbReference type="SUPFAM" id="SSF81901">
    <property type="entry name" value="HCP-like"/>
    <property type="match status" value="3"/>
</dbReference>
<protein>
    <submittedName>
        <fullName evidence="1">Sel1 repeat family protein</fullName>
    </submittedName>
</protein>
<evidence type="ECO:0000313" key="1">
    <source>
        <dbReference type="EMBL" id="QMV69701.1"/>
    </source>
</evidence>
<gene>
    <name evidence="1" type="ORF">HS960_19490</name>
</gene>
<dbReference type="PANTHER" id="PTHR11102:SF160">
    <property type="entry name" value="ERAD-ASSOCIATED E3 UBIQUITIN-PROTEIN LIGASE COMPONENT HRD3"/>
    <property type="match status" value="1"/>
</dbReference>
<dbReference type="Pfam" id="PF08238">
    <property type="entry name" value="Sel1"/>
    <property type="match status" value="13"/>
</dbReference>
<organism evidence="1 2">
    <name type="scientific">Sphingobacterium paramultivorum</name>
    <dbReference type="NCBI Taxonomy" id="2886510"/>
    <lineage>
        <taxon>Bacteria</taxon>
        <taxon>Pseudomonadati</taxon>
        <taxon>Bacteroidota</taxon>
        <taxon>Sphingobacteriia</taxon>
        <taxon>Sphingobacteriales</taxon>
        <taxon>Sphingobacteriaceae</taxon>
        <taxon>Sphingobacterium</taxon>
    </lineage>
</organism>
<proteinExistence type="predicted"/>
<dbReference type="PANTHER" id="PTHR11102">
    <property type="entry name" value="SEL-1-LIKE PROTEIN"/>
    <property type="match status" value="1"/>
</dbReference>
<keyword evidence="2" id="KW-1185">Reference proteome</keyword>
<dbReference type="RefSeq" id="WP_153848034.1">
    <property type="nucleotide sequence ID" value="NZ_CP058555.1"/>
</dbReference>
<dbReference type="Proteomes" id="UP000515450">
    <property type="component" value="Chromosome"/>
</dbReference>
<evidence type="ECO:0000313" key="2">
    <source>
        <dbReference type="Proteomes" id="UP000515450"/>
    </source>
</evidence>
<sequence>MKLSEEYSIKVAALQSAEHQLTVDLSKRITPDIWLDVLIYFEHNLEQSSAAALYDALFEKGTDFAVNVYLNEEDYTFFIDKIRTILERYAAINPHAWVELGLQHILCRRHVVEKEKASLYLKRGIDAGVEWARPLYLYYNYLGLLADIDRDIAKAELDALALGGYLWGIAYAAHIDVWTDKYEEVFDRIQLLKQSPERKILRHYYEALQFYYARKEDKSKRLEALEEGITMAESRYCRFVLNEIKRAEAASIGEQELLVPEYRELFEYGMMDAAVQIALIKLQALANNNQEKQDFEEPLWYLQKAYDYNNNYAGYRLACLYLYQEAVQDIEKGLSLLRLLDEKDGYVEAQVELAEILLEGRFLPRDEKLAFRRFSAMAEKNIAYAKLRMGNMVESGYDGVAPDYKTAFAYYQDAATDKLPQALYQVGRYLKYGIHGEEPDLAAALPYFEEAAGYNNATALTEMGLAAELKSEPDYKLAFDYFSRAAELGYPYAYYLKGIYLENDYHQSGAPQPKAAFTAFEIGADMQELNSIYELARCYRGGIGTEINLDRMIALYQQAAERNHVQALTDLGLCYEYGYGLNQDTFKAQENIKKAADLGFPYATYVLGRYYLTGLVQKDAAHGLQLLEEAAQKNVAEALLLLGDYFFFDYDQLEEYDKGFDYYTRAEKLGYLTEGIGMCYEFGIGVEAQPAKAFGYYKQAAERRNQEASYRLARCYYFGVGTEIDKAAAYGYFMEVAQQGNVYACYFVAVQLLEGDGIPMDLRDGVEWLMKAAEADHAEAQYKLANCYLMGDGVEENEDLALEWFERAADNGHEEAIRLTKKTRK</sequence>
<accession>A0A7G5E6S6</accession>
<reference evidence="1 2" key="1">
    <citation type="journal article" date="2020" name="G3 (Bethesda)">
        <title>CeMbio - The Caenorhabditis elegans Microbiome Resource.</title>
        <authorList>
            <person name="Dirksen P."/>
            <person name="Assie A."/>
            <person name="Zimmermann J."/>
            <person name="Zhang F."/>
            <person name="Tietje A.M."/>
            <person name="Marsh S.A."/>
            <person name="Felix M.A."/>
            <person name="Shapira M."/>
            <person name="Kaleta C."/>
            <person name="Schulenburg H."/>
            <person name="Samuel B."/>
        </authorList>
    </citation>
    <scope>NUCLEOTIDE SEQUENCE [LARGE SCALE GENOMIC DNA]</scope>
    <source>
        <strain evidence="1 2">BIGb0170</strain>
    </source>
</reference>
<dbReference type="EMBL" id="CP058555">
    <property type="protein sequence ID" value="QMV69701.1"/>
    <property type="molecule type" value="Genomic_DNA"/>
</dbReference>
<dbReference type="SMART" id="SM00671">
    <property type="entry name" value="SEL1"/>
    <property type="match status" value="13"/>
</dbReference>
<dbReference type="InterPro" id="IPR006597">
    <property type="entry name" value="Sel1-like"/>
</dbReference>
<name>A0A7G5E6S6_9SPHI</name>